<feature type="domain" description="Reverse transcriptase" evidence="2">
    <location>
        <begin position="98"/>
        <end position="373"/>
    </location>
</feature>
<dbReference type="InterPro" id="IPR043502">
    <property type="entry name" value="DNA/RNA_pol_sf"/>
</dbReference>
<dbReference type="Proteomes" id="UP001648503">
    <property type="component" value="Unassembled WGS sequence"/>
</dbReference>
<sequence>MRLAEAGEGHSLDPTHWETMPQPPQHIPPSSTLSMDLPFSLRELDHALSSMHPRKAPGDDGITTALMQAIAHDPKDHGTGDVNLDRPGALALLRVANTIFLSGVIPKVWRCATTISIPKKGDATLASNLRGISLINVGLKILCKMVQARLSSLLESNNVLVPEQGGFRTREESTAQVCALMDILQRRQIADLNSHIAFIDISKAFDTVPIHALLFKLRCIGIPTITMNFLSALYSTSNARIRSGSLLSDPFPVQRGVRQGCSLSGLLFNVFINDVLDGVAPISVPGLSQEHHPRGLMFADDIAIIAPSHESLCTSMGTIADWATRWEMSFGVAKCALFHTPATPTQTQLTHPIQLHGIDLPSVSQYEYLGVIIDDLLTLSPWLVKKKRAITAAAHSISPLLRNNFLSTRHSHDSQGPLFTPIAPMLTDCGIISLDAHAILARVRLTVKATTLKTPLRTLLLPSTIPFHSNSWFWTRRSRSLIRFVHPNMSLFHFNIPISTNGLFHNPISTNSSITSSNISRSIPNTQSLHTRITTTSTTIPSTPTISEIRHQRSKYAFERTFQVWGKSKLACSYVQANHASSAKFLRSPALSTGQAIGASLLSLARCGGLWDYPRALKAGLLHPTATDPDQLGSPSRCILCHSHLECKPMAHLVVDCTHPTVFFARVDTQLLQTINDTRVQIFDCTLHTTTTTTTITTTPASPSLSTATINSNPDPIGASAIWDSVNTHTPIDNYQYSLRTTPEFTPSSPSSPSDFPFSSFFQFSPDTRFEPPISVAQQEIPRQAQDTVEENPTGSRTTTTDTHTAAISSTPTPTQISHIGSDDILTVLLGGSLPGTNTAGNTEACPGQQWLTGTVEEGNLLCVNQPVAHRMCDFLQISVRVYRAMLWKHHKSNLSHIPDI</sequence>
<evidence type="ECO:0000313" key="3">
    <source>
        <dbReference type="EMBL" id="KAH6595218.1"/>
    </source>
</evidence>
<dbReference type="InterPro" id="IPR000477">
    <property type="entry name" value="RT_dom"/>
</dbReference>
<dbReference type="PANTHER" id="PTHR47027">
    <property type="entry name" value="REVERSE TRANSCRIPTASE DOMAIN-CONTAINING PROTEIN"/>
    <property type="match status" value="1"/>
</dbReference>
<gene>
    <name evidence="3" type="ORF">BASA50_006012</name>
</gene>
<keyword evidence="4" id="KW-1185">Reference proteome</keyword>
<dbReference type="PANTHER" id="PTHR47027:SF20">
    <property type="entry name" value="REVERSE TRANSCRIPTASE-LIKE PROTEIN WITH RNA-DIRECTED DNA POLYMERASE DOMAIN"/>
    <property type="match status" value="1"/>
</dbReference>
<evidence type="ECO:0000256" key="1">
    <source>
        <dbReference type="SAM" id="MobiDB-lite"/>
    </source>
</evidence>
<dbReference type="Pfam" id="PF00078">
    <property type="entry name" value="RVT_1"/>
    <property type="match status" value="1"/>
</dbReference>
<dbReference type="PROSITE" id="PS50878">
    <property type="entry name" value="RT_POL"/>
    <property type="match status" value="1"/>
</dbReference>
<reference evidence="3 4" key="1">
    <citation type="submission" date="2021-02" db="EMBL/GenBank/DDBJ databases">
        <title>Variation within the Batrachochytrium salamandrivorans European outbreak.</title>
        <authorList>
            <person name="Kelly M."/>
            <person name="Pasmans F."/>
            <person name="Shea T.P."/>
            <person name="Munoz J.F."/>
            <person name="Carranza S."/>
            <person name="Cuomo C.A."/>
            <person name="Martel A."/>
        </authorList>
    </citation>
    <scope>NUCLEOTIDE SEQUENCE [LARGE SCALE GENOMIC DNA]</scope>
    <source>
        <strain evidence="3 4">AMFP18/2</strain>
    </source>
</reference>
<feature type="region of interest" description="Disordered" evidence="1">
    <location>
        <begin position="782"/>
        <end position="817"/>
    </location>
</feature>
<evidence type="ECO:0000259" key="2">
    <source>
        <dbReference type="PROSITE" id="PS50878"/>
    </source>
</evidence>
<proteinExistence type="predicted"/>
<evidence type="ECO:0000313" key="4">
    <source>
        <dbReference type="Proteomes" id="UP001648503"/>
    </source>
</evidence>
<feature type="compositionally biased region" description="Basic and acidic residues" evidence="1">
    <location>
        <begin position="1"/>
        <end position="16"/>
    </location>
</feature>
<protein>
    <recommendedName>
        <fullName evidence="2">Reverse transcriptase domain-containing protein</fullName>
    </recommendedName>
</protein>
<dbReference type="EMBL" id="JAFCIX010000312">
    <property type="protein sequence ID" value="KAH6595218.1"/>
    <property type="molecule type" value="Genomic_DNA"/>
</dbReference>
<feature type="region of interest" description="Disordered" evidence="1">
    <location>
        <begin position="1"/>
        <end position="32"/>
    </location>
</feature>
<name>A0ABQ8FB54_9FUNG</name>
<dbReference type="CDD" id="cd01650">
    <property type="entry name" value="RT_nLTR_like"/>
    <property type="match status" value="1"/>
</dbReference>
<comment type="caution">
    <text evidence="3">The sequence shown here is derived from an EMBL/GenBank/DDBJ whole genome shotgun (WGS) entry which is preliminary data.</text>
</comment>
<organism evidence="3 4">
    <name type="scientific">Batrachochytrium salamandrivorans</name>
    <dbReference type="NCBI Taxonomy" id="1357716"/>
    <lineage>
        <taxon>Eukaryota</taxon>
        <taxon>Fungi</taxon>
        <taxon>Fungi incertae sedis</taxon>
        <taxon>Chytridiomycota</taxon>
        <taxon>Chytridiomycota incertae sedis</taxon>
        <taxon>Chytridiomycetes</taxon>
        <taxon>Rhizophydiales</taxon>
        <taxon>Rhizophydiales incertae sedis</taxon>
        <taxon>Batrachochytrium</taxon>
    </lineage>
</organism>
<feature type="compositionally biased region" description="Low complexity" evidence="1">
    <location>
        <begin position="794"/>
        <end position="811"/>
    </location>
</feature>
<dbReference type="SUPFAM" id="SSF56672">
    <property type="entry name" value="DNA/RNA polymerases"/>
    <property type="match status" value="1"/>
</dbReference>
<accession>A0ABQ8FB54</accession>